<protein>
    <submittedName>
        <fullName evidence="5">N-acetyltransferase</fullName>
    </submittedName>
</protein>
<dbReference type="GO" id="GO:0008080">
    <property type="term" value="F:N-acetyltransferase activity"/>
    <property type="evidence" value="ECO:0007669"/>
    <property type="project" value="TreeGrafter"/>
</dbReference>
<dbReference type="InterPro" id="IPR016181">
    <property type="entry name" value="Acyl_CoA_acyltransferase"/>
</dbReference>
<evidence type="ECO:0000259" key="4">
    <source>
        <dbReference type="PROSITE" id="PS51186"/>
    </source>
</evidence>
<organism evidence="5 6">
    <name type="scientific">Agaricicola taiwanensis</name>
    <dbReference type="NCBI Taxonomy" id="591372"/>
    <lineage>
        <taxon>Bacteria</taxon>
        <taxon>Pseudomonadati</taxon>
        <taxon>Pseudomonadota</taxon>
        <taxon>Alphaproteobacteria</taxon>
        <taxon>Rhodobacterales</taxon>
        <taxon>Paracoccaceae</taxon>
        <taxon>Agaricicola</taxon>
    </lineage>
</organism>
<keyword evidence="2" id="KW-0808">Transferase</keyword>
<dbReference type="AlphaFoldDB" id="A0A8J2VPD0"/>
<dbReference type="InterPro" id="IPR000182">
    <property type="entry name" value="GNAT_dom"/>
</dbReference>
<dbReference type="CDD" id="cd04301">
    <property type="entry name" value="NAT_SF"/>
    <property type="match status" value="1"/>
</dbReference>
<comment type="caution">
    <text evidence="5">The sequence shown here is derived from an EMBL/GenBank/DDBJ whole genome shotgun (WGS) entry which is preliminary data.</text>
</comment>
<dbReference type="InterPro" id="IPR051016">
    <property type="entry name" value="Diverse_Substrate_AcTransf"/>
</dbReference>
<gene>
    <name evidence="5" type="ORF">GCM10007276_19820</name>
</gene>
<dbReference type="PANTHER" id="PTHR10545:SF29">
    <property type="entry name" value="GH14572P-RELATED"/>
    <property type="match status" value="1"/>
</dbReference>
<dbReference type="EMBL" id="BMCP01000002">
    <property type="protein sequence ID" value="GGE42554.1"/>
    <property type="molecule type" value="Genomic_DNA"/>
</dbReference>
<accession>A0A8J2VPD0</accession>
<name>A0A8J2VPD0_9RHOB</name>
<dbReference type="Pfam" id="PF00583">
    <property type="entry name" value="Acetyltransf_1"/>
    <property type="match status" value="1"/>
</dbReference>
<dbReference type="PROSITE" id="PS51186">
    <property type="entry name" value="GNAT"/>
    <property type="match status" value="1"/>
</dbReference>
<keyword evidence="3" id="KW-0012">Acyltransferase</keyword>
<evidence type="ECO:0000256" key="3">
    <source>
        <dbReference type="ARBA" id="ARBA00023315"/>
    </source>
</evidence>
<evidence type="ECO:0000256" key="1">
    <source>
        <dbReference type="ARBA" id="ARBA00008694"/>
    </source>
</evidence>
<keyword evidence="6" id="KW-1185">Reference proteome</keyword>
<dbReference type="RefSeq" id="WP_188409564.1">
    <property type="nucleotide sequence ID" value="NZ_BMCP01000002.1"/>
</dbReference>
<feature type="domain" description="N-acetyltransferase" evidence="4">
    <location>
        <begin position="3"/>
        <end position="158"/>
    </location>
</feature>
<proteinExistence type="inferred from homology"/>
<dbReference type="Gene3D" id="3.40.630.30">
    <property type="match status" value="1"/>
</dbReference>
<comment type="similarity">
    <text evidence="1">Belongs to the acetyltransferase family.</text>
</comment>
<evidence type="ECO:0000313" key="5">
    <source>
        <dbReference type="EMBL" id="GGE42554.1"/>
    </source>
</evidence>
<sequence length="161" mass="18106">MTLTIRPARSGEGALVLGLVRELADYEKLTHEVDATEAMMEMALFGSRPRVFCDLAEWNGEVVGLALWFYNFSTFRGRHGIYLEDLFVKPHMRGKGAGKALLRSLAVRCVTEGLTRLEWSVLDWNKPSIDFYITCGAELMDGWTTCRLTGEALKKLGEEGR</sequence>
<dbReference type="PANTHER" id="PTHR10545">
    <property type="entry name" value="DIAMINE N-ACETYLTRANSFERASE"/>
    <property type="match status" value="1"/>
</dbReference>
<reference evidence="5" key="2">
    <citation type="submission" date="2020-09" db="EMBL/GenBank/DDBJ databases">
        <authorList>
            <person name="Sun Q."/>
            <person name="Sedlacek I."/>
        </authorList>
    </citation>
    <scope>NUCLEOTIDE SEQUENCE</scope>
    <source>
        <strain evidence="5">CCM 7684</strain>
    </source>
</reference>
<dbReference type="FunFam" id="3.40.630.30:FF:000064">
    <property type="entry name" value="GNAT family acetyltransferase"/>
    <property type="match status" value="1"/>
</dbReference>
<dbReference type="SUPFAM" id="SSF55729">
    <property type="entry name" value="Acyl-CoA N-acyltransferases (Nat)"/>
    <property type="match status" value="1"/>
</dbReference>
<evidence type="ECO:0000313" key="6">
    <source>
        <dbReference type="Proteomes" id="UP000602745"/>
    </source>
</evidence>
<reference evidence="5" key="1">
    <citation type="journal article" date="2014" name="Int. J. Syst. Evol. Microbiol.">
        <title>Complete genome sequence of Corynebacterium casei LMG S-19264T (=DSM 44701T), isolated from a smear-ripened cheese.</title>
        <authorList>
            <consortium name="US DOE Joint Genome Institute (JGI-PGF)"/>
            <person name="Walter F."/>
            <person name="Albersmeier A."/>
            <person name="Kalinowski J."/>
            <person name="Ruckert C."/>
        </authorList>
    </citation>
    <scope>NUCLEOTIDE SEQUENCE</scope>
    <source>
        <strain evidence="5">CCM 7684</strain>
    </source>
</reference>
<dbReference type="Proteomes" id="UP000602745">
    <property type="component" value="Unassembled WGS sequence"/>
</dbReference>
<evidence type="ECO:0000256" key="2">
    <source>
        <dbReference type="ARBA" id="ARBA00022679"/>
    </source>
</evidence>